<evidence type="ECO:0000313" key="1">
    <source>
        <dbReference type="EMBL" id="KAJ8647587.1"/>
    </source>
</evidence>
<name>A0ACC2MPC6_PERAE</name>
<comment type="caution">
    <text evidence="1">The sequence shown here is derived from an EMBL/GenBank/DDBJ whole genome shotgun (WGS) entry which is preliminary data.</text>
</comment>
<dbReference type="Proteomes" id="UP001234297">
    <property type="component" value="Chromosome 1"/>
</dbReference>
<accession>A0ACC2MPC6</accession>
<reference evidence="1 2" key="1">
    <citation type="journal article" date="2022" name="Hortic Res">
        <title>A haplotype resolved chromosomal level avocado genome allows analysis of novel avocado genes.</title>
        <authorList>
            <person name="Nath O."/>
            <person name="Fletcher S.J."/>
            <person name="Hayward A."/>
            <person name="Shaw L.M."/>
            <person name="Masouleh A.K."/>
            <person name="Furtado A."/>
            <person name="Henry R.J."/>
            <person name="Mitter N."/>
        </authorList>
    </citation>
    <scope>NUCLEOTIDE SEQUENCE [LARGE SCALE GENOMIC DNA]</scope>
    <source>
        <strain evidence="2">cv. Hass</strain>
    </source>
</reference>
<keyword evidence="2" id="KW-1185">Reference proteome</keyword>
<organism evidence="1 2">
    <name type="scientific">Persea americana</name>
    <name type="common">Avocado</name>
    <dbReference type="NCBI Taxonomy" id="3435"/>
    <lineage>
        <taxon>Eukaryota</taxon>
        <taxon>Viridiplantae</taxon>
        <taxon>Streptophyta</taxon>
        <taxon>Embryophyta</taxon>
        <taxon>Tracheophyta</taxon>
        <taxon>Spermatophyta</taxon>
        <taxon>Magnoliopsida</taxon>
        <taxon>Magnoliidae</taxon>
        <taxon>Laurales</taxon>
        <taxon>Lauraceae</taxon>
        <taxon>Persea</taxon>
    </lineage>
</organism>
<evidence type="ECO:0000313" key="2">
    <source>
        <dbReference type="Proteomes" id="UP001234297"/>
    </source>
</evidence>
<dbReference type="EMBL" id="CM056809">
    <property type="protein sequence ID" value="KAJ8647587.1"/>
    <property type="molecule type" value="Genomic_DNA"/>
</dbReference>
<proteinExistence type="predicted"/>
<gene>
    <name evidence="1" type="ORF">MRB53_000610</name>
</gene>
<protein>
    <submittedName>
        <fullName evidence="1">Uncharacterized protein</fullName>
    </submittedName>
</protein>
<sequence>MNEGRGEQLLILFCILPVSVEIEIQISVTAAITSSIAFTFLVYPCLMLAYMGEAAFLSTHHQDIQQSFYKAIPGKFDSNIAVF</sequence>